<dbReference type="OrthoDB" id="7161641at2"/>
<dbReference type="RefSeq" id="WP_136461227.1">
    <property type="nucleotide sequence ID" value="NZ_SRKY01000001.1"/>
</dbReference>
<evidence type="ECO:0000313" key="3">
    <source>
        <dbReference type="EMBL" id="THH38334.1"/>
    </source>
</evidence>
<feature type="transmembrane region" description="Helical" evidence="2">
    <location>
        <begin position="90"/>
        <end position="116"/>
    </location>
</feature>
<feature type="compositionally biased region" description="Basic and acidic residues" evidence="1">
    <location>
        <begin position="1190"/>
        <end position="1203"/>
    </location>
</feature>
<dbReference type="EMBL" id="SRKY01000001">
    <property type="protein sequence ID" value="THH38334.1"/>
    <property type="molecule type" value="Genomic_DNA"/>
</dbReference>
<feature type="compositionally biased region" description="Low complexity" evidence="1">
    <location>
        <begin position="41"/>
        <end position="56"/>
    </location>
</feature>
<accession>A0A4S4NFH5</accession>
<feature type="region of interest" description="Disordered" evidence="1">
    <location>
        <begin position="1163"/>
        <end position="1203"/>
    </location>
</feature>
<keyword evidence="2" id="KW-1133">Transmembrane helix</keyword>
<evidence type="ECO:0000256" key="1">
    <source>
        <dbReference type="SAM" id="MobiDB-lite"/>
    </source>
</evidence>
<evidence type="ECO:0000313" key="4">
    <source>
        <dbReference type="Proteomes" id="UP000306602"/>
    </source>
</evidence>
<comment type="caution">
    <text evidence="3">The sequence shown here is derived from an EMBL/GenBank/DDBJ whole genome shotgun (WGS) entry which is preliminary data.</text>
</comment>
<dbReference type="Proteomes" id="UP000306602">
    <property type="component" value="Unassembled WGS sequence"/>
</dbReference>
<evidence type="ECO:0000256" key="2">
    <source>
        <dbReference type="SAM" id="Phobius"/>
    </source>
</evidence>
<proteinExistence type="predicted"/>
<keyword evidence="2" id="KW-0812">Transmembrane</keyword>
<feature type="compositionally biased region" description="Basic residues" evidence="1">
    <location>
        <begin position="70"/>
        <end position="85"/>
    </location>
</feature>
<sequence>MSSGSAEKSDKEAGRPGAEADDAAPMTGALSGAKDRADPSDGATPAADTPGGTTPDVDAPDGDTPDNEKTRRRWGRGKRSKAKPPRRRRWLLRGLLTVAFQLGFIAALIGGAIWWLTDRPVTAPDWLRARIEARIAQNAPGLDVDFGQMVLTVHQGWRPTAQLRDVVISSAEGAELMALSEMNASLAFRPLLEGLVQPKTARLSGLFATLRRDSNGVLSLQVSPDAAPVQSAASLPEMVEQLDGLFQSPGLAALTELDLDAVTLRFEDARARRAWTVDGARVRIRREGEELRMAADLALLGGGASVATLEANYTSRIGESTAQFGVSVRDVRARDLAAISPAFGWLTGLQAPISGAVRSAVDAGGNVQPVNATLQIGQGVLQPAPQTRAIPFNAGRTYLTFHPDLGEIVFDLIEIDSPWLSGTAEGHAQLVGLDEGRLDEMIGQFNLNGLTFSPPDLYETPLQLDRVEMDTRFIPDPFRVELGQMRIRDQGEIIWADGALDVAPEGWRLALDARMARLNGARLLELWPVSFAGKPRDWVSKNITGGNVSDLQFALRSSPGVRPDMHLGFGFTAQEVRYHKTLPPLKDTAGVASLLRDRFVVALDQGYASVGENGRVDAAGSAFIIPDVTAQPDTPAVIRIKTDSTINAALAVLDQPPLEFMRKANLPVTLAEGRAELTGTLALPIRKSVAPDEIDYAFEGRLTDVVSDVLVPGRRLEAEALTLDVSPREVRIGGPGQFDGIAFEGDWTMVPGTPGSRVVAQMDLSQNTVERLKIGLPPGTVSGRGGARLVLDLPAGRAPQFEATSDLRGVGLSVPALGWSKPAASRGNLTVAGTLGASPAIDRLALAASGLDAEGRVALRQDGGLDRAEFSSVKLGGWLSAPVALVGRGQGAAPAVIVQGGTLDMRRASFGGRSGAGGGGGNAQTGPLTLRLDRLQITDTIALTGLNGDFTLNRGLEGKFRGRVNGVAQVSGTVVPEAGRSAFRITSGDAGKVFASAGLLKQARGGDMQLILRPVGTAGAFNGALSITNTRVQDAPAIAALFNALSVVGLLEQMGGQGLHFAEVEAAFRLTPERVTLTEASAVGPSIGLSMDGTYDLGAGQMDMRGVFSPIYLINGVGSLLTRKGEGLIGFNFRLSGPSDSPRVQVNPLSALTPSIFRELFRRPAPSVAQEPGEAPGAQPRVQGNTGTEETGKAPLEHGGGER</sequence>
<keyword evidence="4" id="KW-1185">Reference proteome</keyword>
<protein>
    <recommendedName>
        <fullName evidence="5">DUF3971 domain-containing protein</fullName>
    </recommendedName>
</protein>
<dbReference type="AlphaFoldDB" id="A0A4S4NFH5"/>
<feature type="region of interest" description="Disordered" evidence="1">
    <location>
        <begin position="1"/>
        <end position="85"/>
    </location>
</feature>
<evidence type="ECO:0008006" key="5">
    <source>
        <dbReference type="Google" id="ProtNLM"/>
    </source>
</evidence>
<name>A0A4S4NFH5_9RHOB</name>
<reference evidence="3 4" key="1">
    <citation type="submission" date="2019-04" db="EMBL/GenBank/DDBJ databases">
        <title>Shimia ponticola sp. nov., isolated from seawater.</title>
        <authorList>
            <person name="Kim Y.-O."/>
            <person name="Yoon J.-H."/>
        </authorList>
    </citation>
    <scope>NUCLEOTIDE SEQUENCE [LARGE SCALE GENOMIC DNA]</scope>
    <source>
        <strain evidence="3 4">MYP11</strain>
    </source>
</reference>
<organism evidence="3 4">
    <name type="scientific">Aliishimia ponticola</name>
    <dbReference type="NCBI Taxonomy" id="2499833"/>
    <lineage>
        <taxon>Bacteria</taxon>
        <taxon>Pseudomonadati</taxon>
        <taxon>Pseudomonadota</taxon>
        <taxon>Alphaproteobacteria</taxon>
        <taxon>Rhodobacterales</taxon>
        <taxon>Paracoccaceae</taxon>
        <taxon>Aliishimia</taxon>
    </lineage>
</organism>
<keyword evidence="2" id="KW-0472">Membrane</keyword>
<gene>
    <name evidence="3" type="ORF">E4Z66_01825</name>
</gene>